<proteinExistence type="inferred from homology"/>
<evidence type="ECO:0000256" key="5">
    <source>
        <dbReference type="ARBA" id="ARBA00022679"/>
    </source>
</evidence>
<keyword evidence="9" id="KW-0443">Lipid metabolism</keyword>
<gene>
    <name evidence="14" type="ORF">WJX72_000106</name>
</gene>
<evidence type="ECO:0000256" key="8">
    <source>
        <dbReference type="ARBA" id="ARBA00022989"/>
    </source>
</evidence>
<evidence type="ECO:0000256" key="4">
    <source>
        <dbReference type="ARBA" id="ARBA00022516"/>
    </source>
</evidence>
<evidence type="ECO:0000256" key="13">
    <source>
        <dbReference type="SAM" id="Phobius"/>
    </source>
</evidence>
<feature type="transmembrane region" description="Helical" evidence="13">
    <location>
        <begin position="121"/>
        <end position="142"/>
    </location>
</feature>
<comment type="caution">
    <text evidence="14">The sequence shown here is derived from an EMBL/GenBank/DDBJ whole genome shotgun (WGS) entry which is preliminary data.</text>
</comment>
<dbReference type="EC" id="2.3.1.199" evidence="3"/>
<dbReference type="GO" id="GO:0034626">
    <property type="term" value="P:fatty acid elongation, polyunsaturated fatty acid"/>
    <property type="evidence" value="ECO:0007669"/>
    <property type="project" value="TreeGrafter"/>
</dbReference>
<dbReference type="GO" id="GO:0030148">
    <property type="term" value="P:sphingolipid biosynthetic process"/>
    <property type="evidence" value="ECO:0007669"/>
    <property type="project" value="TreeGrafter"/>
</dbReference>
<comment type="similarity">
    <text evidence="2">Belongs to the ELO family.</text>
</comment>
<evidence type="ECO:0000313" key="15">
    <source>
        <dbReference type="Proteomes" id="UP001489004"/>
    </source>
</evidence>
<dbReference type="Pfam" id="PF01151">
    <property type="entry name" value="ELO"/>
    <property type="match status" value="1"/>
</dbReference>
<evidence type="ECO:0000256" key="9">
    <source>
        <dbReference type="ARBA" id="ARBA00023098"/>
    </source>
</evidence>
<keyword evidence="8 13" id="KW-1133">Transmembrane helix</keyword>
<accession>A0AAW1QNW7</accession>
<keyword evidence="4" id="KW-0444">Lipid biosynthesis</keyword>
<reference evidence="14 15" key="1">
    <citation type="journal article" date="2024" name="Nat. Commun.">
        <title>Phylogenomics reveals the evolutionary origins of lichenization in chlorophyte algae.</title>
        <authorList>
            <person name="Puginier C."/>
            <person name="Libourel C."/>
            <person name="Otte J."/>
            <person name="Skaloud P."/>
            <person name="Haon M."/>
            <person name="Grisel S."/>
            <person name="Petersen M."/>
            <person name="Berrin J.G."/>
            <person name="Delaux P.M."/>
            <person name="Dal Grande F."/>
            <person name="Keller J."/>
        </authorList>
    </citation>
    <scope>NUCLEOTIDE SEQUENCE [LARGE SCALE GENOMIC DNA]</scope>
    <source>
        <strain evidence="14 15">SAG 2043</strain>
    </source>
</reference>
<evidence type="ECO:0000256" key="2">
    <source>
        <dbReference type="ARBA" id="ARBA00007263"/>
    </source>
</evidence>
<feature type="transmembrane region" description="Helical" evidence="13">
    <location>
        <begin position="154"/>
        <end position="173"/>
    </location>
</feature>
<protein>
    <recommendedName>
        <fullName evidence="3">very-long-chain 3-oxoacyl-CoA synthase</fullName>
        <ecNumber evidence="3">2.3.1.199</ecNumber>
    </recommendedName>
</protein>
<evidence type="ECO:0000256" key="6">
    <source>
        <dbReference type="ARBA" id="ARBA00022692"/>
    </source>
</evidence>
<dbReference type="PANTHER" id="PTHR11157">
    <property type="entry name" value="FATTY ACID ACYL TRANSFERASE-RELATED"/>
    <property type="match status" value="1"/>
</dbReference>
<dbReference type="GO" id="GO:0042761">
    <property type="term" value="P:very long-chain fatty acid biosynthetic process"/>
    <property type="evidence" value="ECO:0007669"/>
    <property type="project" value="TreeGrafter"/>
</dbReference>
<evidence type="ECO:0000256" key="10">
    <source>
        <dbReference type="ARBA" id="ARBA00023136"/>
    </source>
</evidence>
<dbReference type="EMBL" id="JALJOR010000002">
    <property type="protein sequence ID" value="KAK9823087.1"/>
    <property type="molecule type" value="Genomic_DNA"/>
</dbReference>
<keyword evidence="6 13" id="KW-0812">Transmembrane</keyword>
<keyword evidence="10 13" id="KW-0472">Membrane</keyword>
<evidence type="ECO:0000313" key="14">
    <source>
        <dbReference type="EMBL" id="KAK9823087.1"/>
    </source>
</evidence>
<dbReference type="PANTHER" id="PTHR11157:SF134">
    <property type="entry name" value="ELONGATION OF FATTY ACIDS PROTEIN 1-RELATED"/>
    <property type="match status" value="1"/>
</dbReference>
<dbReference type="GO" id="GO:0005789">
    <property type="term" value="C:endoplasmic reticulum membrane"/>
    <property type="evidence" value="ECO:0007669"/>
    <property type="project" value="TreeGrafter"/>
</dbReference>
<organism evidence="14 15">
    <name type="scientific">[Myrmecia] bisecta</name>
    <dbReference type="NCBI Taxonomy" id="41462"/>
    <lineage>
        <taxon>Eukaryota</taxon>
        <taxon>Viridiplantae</taxon>
        <taxon>Chlorophyta</taxon>
        <taxon>core chlorophytes</taxon>
        <taxon>Trebouxiophyceae</taxon>
        <taxon>Trebouxiales</taxon>
        <taxon>Trebouxiaceae</taxon>
        <taxon>Myrmecia</taxon>
    </lineage>
</organism>
<keyword evidence="15" id="KW-1185">Reference proteome</keyword>
<feature type="transmembrane region" description="Helical" evidence="13">
    <location>
        <begin position="88"/>
        <end position="109"/>
    </location>
</feature>
<evidence type="ECO:0000256" key="7">
    <source>
        <dbReference type="ARBA" id="ARBA00022832"/>
    </source>
</evidence>
<dbReference type="AlphaFoldDB" id="A0AAW1QNW7"/>
<evidence type="ECO:0000256" key="1">
    <source>
        <dbReference type="ARBA" id="ARBA00004141"/>
    </source>
</evidence>
<sequence length="190" mass="22162">MFAGAAYHSYQETAKRHSAEWMFCLPQGTLMQGPLYFWSYMYYLSKYYEFIDTILLVLKAKPLSVLHVFHHSVVVPMAFLWLEAAQSLQQIALLINTGIHVVMYYYYFLCSIDIRPSWKKLVTNGQIVQFVASFAISTRFWYLHWLTGRCSGLHAMLFNASFNLLLLALFINFHRSSYRASSRARKAKAQ</sequence>
<evidence type="ECO:0000256" key="11">
    <source>
        <dbReference type="ARBA" id="ARBA00023160"/>
    </source>
</evidence>
<keyword evidence="7" id="KW-0276">Fatty acid metabolism</keyword>
<comment type="catalytic activity">
    <reaction evidence="12">
        <text>a very-long-chain acyl-CoA + malonyl-CoA + H(+) = a very-long-chain 3-oxoacyl-CoA + CO2 + CoA</text>
        <dbReference type="Rhea" id="RHEA:32727"/>
        <dbReference type="ChEBI" id="CHEBI:15378"/>
        <dbReference type="ChEBI" id="CHEBI:16526"/>
        <dbReference type="ChEBI" id="CHEBI:57287"/>
        <dbReference type="ChEBI" id="CHEBI:57384"/>
        <dbReference type="ChEBI" id="CHEBI:90725"/>
        <dbReference type="ChEBI" id="CHEBI:90736"/>
        <dbReference type="EC" id="2.3.1.199"/>
    </reaction>
</comment>
<keyword evidence="5" id="KW-0808">Transferase</keyword>
<keyword evidence="11" id="KW-0275">Fatty acid biosynthesis</keyword>
<evidence type="ECO:0000256" key="12">
    <source>
        <dbReference type="ARBA" id="ARBA00047375"/>
    </source>
</evidence>
<dbReference type="Proteomes" id="UP001489004">
    <property type="component" value="Unassembled WGS sequence"/>
</dbReference>
<dbReference type="InterPro" id="IPR002076">
    <property type="entry name" value="ELO_fam"/>
</dbReference>
<evidence type="ECO:0000256" key="3">
    <source>
        <dbReference type="ARBA" id="ARBA00012307"/>
    </source>
</evidence>
<comment type="subcellular location">
    <subcellularLocation>
        <location evidence="1">Membrane</location>
        <topology evidence="1">Multi-pass membrane protein</topology>
    </subcellularLocation>
</comment>
<name>A0AAW1QNW7_9CHLO</name>
<dbReference type="GO" id="GO:0019367">
    <property type="term" value="P:fatty acid elongation, saturated fatty acid"/>
    <property type="evidence" value="ECO:0007669"/>
    <property type="project" value="TreeGrafter"/>
</dbReference>
<dbReference type="GO" id="GO:0009922">
    <property type="term" value="F:fatty acid elongase activity"/>
    <property type="evidence" value="ECO:0007669"/>
    <property type="project" value="UniProtKB-EC"/>
</dbReference>
<dbReference type="GO" id="GO:0034625">
    <property type="term" value="P:fatty acid elongation, monounsaturated fatty acid"/>
    <property type="evidence" value="ECO:0007669"/>
    <property type="project" value="TreeGrafter"/>
</dbReference>